<evidence type="ECO:0000313" key="4">
    <source>
        <dbReference type="Proteomes" id="UP000039324"/>
    </source>
</evidence>
<gene>
    <name evidence="2" type="ORF">PBRA_005075</name>
    <name evidence="3" type="ORF">PLBR_LOCUS6559</name>
</gene>
<evidence type="ECO:0000256" key="1">
    <source>
        <dbReference type="SAM" id="SignalP"/>
    </source>
</evidence>
<dbReference type="AlphaFoldDB" id="A0A0G4IMM9"/>
<dbReference type="EMBL" id="CDSF01000057">
    <property type="protein sequence ID" value="CEO96404.1"/>
    <property type="molecule type" value="Genomic_DNA"/>
</dbReference>
<organism evidence="2 4">
    <name type="scientific">Plasmodiophora brassicae</name>
    <name type="common">Clubroot disease agent</name>
    <dbReference type="NCBI Taxonomy" id="37360"/>
    <lineage>
        <taxon>Eukaryota</taxon>
        <taxon>Sar</taxon>
        <taxon>Rhizaria</taxon>
        <taxon>Endomyxa</taxon>
        <taxon>Phytomyxea</taxon>
        <taxon>Plasmodiophorida</taxon>
        <taxon>Plasmodiophoridae</taxon>
        <taxon>Plasmodiophora</taxon>
    </lineage>
</organism>
<proteinExistence type="predicted"/>
<reference evidence="3 5" key="2">
    <citation type="submission" date="2018-03" db="EMBL/GenBank/DDBJ databases">
        <authorList>
            <person name="Fogelqvist J."/>
        </authorList>
    </citation>
    <scope>NUCLEOTIDE SEQUENCE [LARGE SCALE GENOMIC DNA]</scope>
</reference>
<accession>A0A0G4IMM9</accession>
<dbReference type="EMBL" id="OVEO01000011">
    <property type="protein sequence ID" value="SPQ99344.1"/>
    <property type="molecule type" value="Genomic_DNA"/>
</dbReference>
<evidence type="ECO:0000313" key="5">
    <source>
        <dbReference type="Proteomes" id="UP000290189"/>
    </source>
</evidence>
<reference evidence="2 4" key="1">
    <citation type="submission" date="2015-02" db="EMBL/GenBank/DDBJ databases">
        <authorList>
            <person name="Chooi Y.-H."/>
        </authorList>
    </citation>
    <scope>NUCLEOTIDE SEQUENCE [LARGE SCALE GENOMIC DNA]</scope>
    <source>
        <strain evidence="2">E3</strain>
    </source>
</reference>
<feature type="signal peptide" evidence="1">
    <location>
        <begin position="1"/>
        <end position="19"/>
    </location>
</feature>
<name>A0A0G4IMM9_PLABS</name>
<keyword evidence="3" id="KW-0496">Mitochondrion</keyword>
<sequence>MAAVAAALVLALTVMLSRGAGDRGGDPKQFQALGFFSTPRSEFWTLTNAIPDSGEWQMTAFGGKTYGPYLKFGDYAKDAFSASGPVTLSFSSSNGGDPLTADVSVTPGNFFMIALYSDQGQNQISFYSFSSGAFLSAVQSGLAVVYFTNFVSNRNMQIFIDGVLFMDLPTHAVGGSPIIRSPVTLQPSQFNSVIELYDVSAPGSAVLAVRGQLSLAAKCVYVCQVMADPNNQDTYPYTITFYKHSLSPGSRPASPTSFALIASLILAVSMSL</sequence>
<evidence type="ECO:0000313" key="2">
    <source>
        <dbReference type="EMBL" id="CEO96404.1"/>
    </source>
</evidence>
<protein>
    <submittedName>
        <fullName evidence="2">Uncharacterized protein</fullName>
    </submittedName>
</protein>
<dbReference type="Proteomes" id="UP000039324">
    <property type="component" value="Unassembled WGS sequence"/>
</dbReference>
<geneLocation type="mitochondrion" evidence="3"/>
<feature type="chain" id="PRO_5036293137" evidence="1">
    <location>
        <begin position="20"/>
        <end position="272"/>
    </location>
</feature>
<evidence type="ECO:0000313" key="3">
    <source>
        <dbReference type="EMBL" id="SPQ99344.1"/>
    </source>
</evidence>
<keyword evidence="1" id="KW-0732">Signal</keyword>
<keyword evidence="4" id="KW-1185">Reference proteome</keyword>
<dbReference type="Proteomes" id="UP000290189">
    <property type="component" value="Unassembled WGS sequence"/>
</dbReference>